<dbReference type="Gene3D" id="3.30.70.1290">
    <property type="entry name" value="Transposase IS200-like"/>
    <property type="match status" value="1"/>
</dbReference>
<dbReference type="EMBL" id="JBHSPF010000073">
    <property type="protein sequence ID" value="MFC5629938.1"/>
    <property type="molecule type" value="Genomic_DNA"/>
</dbReference>
<feature type="region of interest" description="Disordered" evidence="1">
    <location>
        <begin position="60"/>
        <end position="87"/>
    </location>
</feature>
<protein>
    <submittedName>
        <fullName evidence="3">Transposase</fullName>
    </submittedName>
</protein>
<dbReference type="RefSeq" id="WP_333723858.1">
    <property type="nucleotide sequence ID" value="NZ_JBHSPF010000073.1"/>
</dbReference>
<evidence type="ECO:0000313" key="3">
    <source>
        <dbReference type="EMBL" id="MFC5629938.1"/>
    </source>
</evidence>
<feature type="compositionally biased region" description="Polar residues" evidence="1">
    <location>
        <begin position="60"/>
        <end position="72"/>
    </location>
</feature>
<dbReference type="SUPFAM" id="SSF143422">
    <property type="entry name" value="Transposase IS200-like"/>
    <property type="match status" value="1"/>
</dbReference>
<evidence type="ECO:0000256" key="1">
    <source>
        <dbReference type="SAM" id="MobiDB-lite"/>
    </source>
</evidence>
<name>A0ABW0U8Z4_9BACI</name>
<sequence length="87" mass="10673">MTHAGTCVYNVNYHIVWSVKYRRKVLDHEIEQYLKTLFQEIAEVLKEKYRIQNKFSYSKTYQNHESQNSRSEACNRKRIQNYPRTRI</sequence>
<dbReference type="Proteomes" id="UP001596143">
    <property type="component" value="Unassembled WGS sequence"/>
</dbReference>
<comment type="caution">
    <text evidence="3">The sequence shown here is derived from an EMBL/GenBank/DDBJ whole genome shotgun (WGS) entry which is preliminary data.</text>
</comment>
<gene>
    <name evidence="3" type="ORF">ACFPTR_13885</name>
</gene>
<dbReference type="InterPro" id="IPR002686">
    <property type="entry name" value="Transposase_17"/>
</dbReference>
<keyword evidence="4" id="KW-1185">Reference proteome</keyword>
<evidence type="ECO:0000259" key="2">
    <source>
        <dbReference type="Pfam" id="PF01797"/>
    </source>
</evidence>
<organism evidence="3 4">
    <name type="scientific">Aliibacillus thermotolerans</name>
    <dbReference type="NCBI Taxonomy" id="1834418"/>
    <lineage>
        <taxon>Bacteria</taxon>
        <taxon>Bacillati</taxon>
        <taxon>Bacillota</taxon>
        <taxon>Bacilli</taxon>
        <taxon>Bacillales</taxon>
        <taxon>Bacillaceae</taxon>
        <taxon>Aliibacillus</taxon>
    </lineage>
</organism>
<accession>A0ABW0U8Z4</accession>
<evidence type="ECO:0000313" key="4">
    <source>
        <dbReference type="Proteomes" id="UP001596143"/>
    </source>
</evidence>
<dbReference type="InterPro" id="IPR036515">
    <property type="entry name" value="Transposase_17_sf"/>
</dbReference>
<reference evidence="4" key="1">
    <citation type="journal article" date="2019" name="Int. J. Syst. Evol. Microbiol.">
        <title>The Global Catalogue of Microorganisms (GCM) 10K type strain sequencing project: providing services to taxonomists for standard genome sequencing and annotation.</title>
        <authorList>
            <consortium name="The Broad Institute Genomics Platform"/>
            <consortium name="The Broad Institute Genome Sequencing Center for Infectious Disease"/>
            <person name="Wu L."/>
            <person name="Ma J."/>
        </authorList>
    </citation>
    <scope>NUCLEOTIDE SEQUENCE [LARGE SCALE GENOMIC DNA]</scope>
    <source>
        <strain evidence="4">CGMCC 1.15790</strain>
    </source>
</reference>
<proteinExistence type="predicted"/>
<dbReference type="Pfam" id="PF01797">
    <property type="entry name" value="Y1_Tnp"/>
    <property type="match status" value="1"/>
</dbReference>
<feature type="domain" description="Transposase IS200-like" evidence="2">
    <location>
        <begin position="7"/>
        <end position="44"/>
    </location>
</feature>